<evidence type="ECO:0000313" key="2">
    <source>
        <dbReference type="EMBL" id="KAF9467051.1"/>
    </source>
</evidence>
<evidence type="ECO:0000313" key="3">
    <source>
        <dbReference type="Proteomes" id="UP000807353"/>
    </source>
</evidence>
<name>A0A9P5YEI6_9AGAR</name>
<evidence type="ECO:0000256" key="1">
    <source>
        <dbReference type="SAM" id="MobiDB-lite"/>
    </source>
</evidence>
<organism evidence="2 3">
    <name type="scientific">Collybia nuda</name>
    <dbReference type="NCBI Taxonomy" id="64659"/>
    <lineage>
        <taxon>Eukaryota</taxon>
        <taxon>Fungi</taxon>
        <taxon>Dikarya</taxon>
        <taxon>Basidiomycota</taxon>
        <taxon>Agaricomycotina</taxon>
        <taxon>Agaricomycetes</taxon>
        <taxon>Agaricomycetidae</taxon>
        <taxon>Agaricales</taxon>
        <taxon>Tricholomatineae</taxon>
        <taxon>Clitocybaceae</taxon>
        <taxon>Collybia</taxon>
    </lineage>
</organism>
<proteinExistence type="predicted"/>
<reference evidence="2" key="1">
    <citation type="submission" date="2020-11" db="EMBL/GenBank/DDBJ databases">
        <authorList>
            <consortium name="DOE Joint Genome Institute"/>
            <person name="Ahrendt S."/>
            <person name="Riley R."/>
            <person name="Andreopoulos W."/>
            <person name="Labutti K."/>
            <person name="Pangilinan J."/>
            <person name="Ruiz-Duenas F.J."/>
            <person name="Barrasa J.M."/>
            <person name="Sanchez-Garcia M."/>
            <person name="Camarero S."/>
            <person name="Miyauchi S."/>
            <person name="Serrano A."/>
            <person name="Linde D."/>
            <person name="Babiker R."/>
            <person name="Drula E."/>
            <person name="Ayuso-Fernandez I."/>
            <person name="Pacheco R."/>
            <person name="Padilla G."/>
            <person name="Ferreira P."/>
            <person name="Barriuso J."/>
            <person name="Kellner H."/>
            <person name="Castanera R."/>
            <person name="Alfaro M."/>
            <person name="Ramirez L."/>
            <person name="Pisabarro A.G."/>
            <person name="Kuo A."/>
            <person name="Tritt A."/>
            <person name="Lipzen A."/>
            <person name="He G."/>
            <person name="Yan M."/>
            <person name="Ng V."/>
            <person name="Cullen D."/>
            <person name="Martin F."/>
            <person name="Rosso M.-N."/>
            <person name="Henrissat B."/>
            <person name="Hibbett D."/>
            <person name="Martinez A.T."/>
            <person name="Grigoriev I.V."/>
        </authorList>
    </citation>
    <scope>NUCLEOTIDE SEQUENCE</scope>
    <source>
        <strain evidence="2">CBS 247.69</strain>
    </source>
</reference>
<dbReference type="EMBL" id="MU150238">
    <property type="protein sequence ID" value="KAF9467051.1"/>
    <property type="molecule type" value="Genomic_DNA"/>
</dbReference>
<dbReference type="OrthoDB" id="3141838at2759"/>
<comment type="caution">
    <text evidence="2">The sequence shown here is derived from an EMBL/GenBank/DDBJ whole genome shotgun (WGS) entry which is preliminary data.</text>
</comment>
<sequence>MPQQSRASFHYAQPPALPPAEAPLPPRNERELTREMLFDILTFFSTLIPSRFNGAPVRLVVHGGACMLLHPGLYALAQQQPPPSPSNSPHKTLLRRTTTRDVDYINRSFAYEWHNMGVPDATERLKDCMKITAQKFRLGLDWMNSDADVALPMANDPATGQRYDPIYTAALKPNNVSLHTVFTSPNGMLTLVSVTPFWSVALKLVRYTKWDPGDICLLLRLVVIFSWKSMILAGPYKA</sequence>
<keyword evidence="3" id="KW-1185">Reference proteome</keyword>
<feature type="region of interest" description="Disordered" evidence="1">
    <location>
        <begin position="1"/>
        <end position="26"/>
    </location>
</feature>
<accession>A0A9P5YEI6</accession>
<dbReference type="AlphaFoldDB" id="A0A9P5YEI6"/>
<protein>
    <submittedName>
        <fullName evidence="2">Uncharacterized protein</fullName>
    </submittedName>
</protein>
<feature type="compositionally biased region" description="Pro residues" evidence="1">
    <location>
        <begin position="15"/>
        <end position="26"/>
    </location>
</feature>
<dbReference type="Proteomes" id="UP000807353">
    <property type="component" value="Unassembled WGS sequence"/>
</dbReference>
<gene>
    <name evidence="2" type="ORF">BDZ94DRAFT_1156518</name>
</gene>